<dbReference type="Pfam" id="PF00534">
    <property type="entry name" value="Glycos_transf_1"/>
    <property type="match status" value="1"/>
</dbReference>
<keyword evidence="4" id="KW-1185">Reference proteome</keyword>
<dbReference type="Pfam" id="PF00535">
    <property type="entry name" value="Glycos_transf_2"/>
    <property type="match status" value="1"/>
</dbReference>
<dbReference type="Gene3D" id="3.90.550.10">
    <property type="entry name" value="Spore Coat Polysaccharide Biosynthesis Protein SpsA, Chain A"/>
    <property type="match status" value="1"/>
</dbReference>
<dbReference type="PANTHER" id="PTHR41244:SF1">
    <property type="entry name" value="GLYCOSYLTRANSFERASE"/>
    <property type="match status" value="1"/>
</dbReference>
<dbReference type="InterPro" id="IPR001296">
    <property type="entry name" value="Glyco_trans_1"/>
</dbReference>
<proteinExistence type="predicted"/>
<reference evidence="3 4" key="1">
    <citation type="submission" date="2018-10" db="EMBL/GenBank/DDBJ databases">
        <title>Genome Sequence of Cohnella sp.</title>
        <authorList>
            <person name="Srinivasan S."/>
            <person name="Kim M.K."/>
        </authorList>
    </citation>
    <scope>NUCLEOTIDE SEQUENCE [LARGE SCALE GENOMIC DNA]</scope>
    <source>
        <strain evidence="3 4">18JY8-7</strain>
    </source>
</reference>
<dbReference type="SUPFAM" id="SSF53448">
    <property type="entry name" value="Nucleotide-diphospho-sugar transferases"/>
    <property type="match status" value="1"/>
</dbReference>
<keyword evidence="3" id="KW-0808">Transferase</keyword>
<dbReference type="Gene3D" id="3.40.50.2000">
    <property type="entry name" value="Glycogen Phosphorylase B"/>
    <property type="match status" value="2"/>
</dbReference>
<dbReference type="Proteomes" id="UP000269097">
    <property type="component" value="Chromosome"/>
</dbReference>
<dbReference type="PANTHER" id="PTHR41244">
    <property type="entry name" value="RHAMNAN SYNTHESIS F"/>
    <property type="match status" value="1"/>
</dbReference>
<dbReference type="Gene3D" id="3.20.20.80">
    <property type="entry name" value="Glycosidases"/>
    <property type="match status" value="1"/>
</dbReference>
<dbReference type="EMBL" id="CP033433">
    <property type="protein sequence ID" value="AYQ74168.1"/>
    <property type="molecule type" value="Genomic_DNA"/>
</dbReference>
<organism evidence="3 4">
    <name type="scientific">Cohnella candidum</name>
    <dbReference type="NCBI Taxonomy" id="2674991"/>
    <lineage>
        <taxon>Bacteria</taxon>
        <taxon>Bacillati</taxon>
        <taxon>Bacillota</taxon>
        <taxon>Bacilli</taxon>
        <taxon>Bacillales</taxon>
        <taxon>Paenibacillaceae</taxon>
        <taxon>Cohnella</taxon>
    </lineage>
</organism>
<dbReference type="SUPFAM" id="SSF53756">
    <property type="entry name" value="UDP-Glycosyltransferase/glycogen phosphorylase"/>
    <property type="match status" value="1"/>
</dbReference>
<evidence type="ECO:0000313" key="3">
    <source>
        <dbReference type="EMBL" id="AYQ74168.1"/>
    </source>
</evidence>
<dbReference type="AlphaFoldDB" id="A0A3G3K135"/>
<dbReference type="Pfam" id="PF14307">
    <property type="entry name" value="Glyco_tran_WbsX"/>
    <property type="match status" value="1"/>
</dbReference>
<name>A0A3G3K135_9BACL</name>
<evidence type="ECO:0000259" key="1">
    <source>
        <dbReference type="Pfam" id="PF00534"/>
    </source>
</evidence>
<dbReference type="InterPro" id="IPR001173">
    <property type="entry name" value="Glyco_trans_2-like"/>
</dbReference>
<evidence type="ECO:0000313" key="4">
    <source>
        <dbReference type="Proteomes" id="UP000269097"/>
    </source>
</evidence>
<feature type="domain" description="Glycosyl transferase family 1" evidence="1">
    <location>
        <begin position="625"/>
        <end position="786"/>
    </location>
</feature>
<dbReference type="CDD" id="cd11579">
    <property type="entry name" value="Glyco_tran_WbsX"/>
    <property type="match status" value="1"/>
</dbReference>
<protein>
    <submittedName>
        <fullName evidence="3">Glycosyltransferase</fullName>
    </submittedName>
</protein>
<gene>
    <name evidence="3" type="ORF">EAV92_17315</name>
</gene>
<dbReference type="GO" id="GO:0016757">
    <property type="term" value="F:glycosyltransferase activity"/>
    <property type="evidence" value="ECO:0007669"/>
    <property type="project" value="InterPro"/>
</dbReference>
<sequence>MNVKGTLKKLLRGIYLRLPVSHRLRTKMKNGFFRSFRFLLHRTDAYQVWYSSLADQDAYPDESARSFQDDRDRYIHDLLARAERKSDEYVPYSSDFVQPDVKLIAFYLPQFHPIPENDLWWGKGFTEWTNVSKAVPQYVGHYQPRLPDELGFYDLRLVDVMKRQAELAKEYGVHGFCFYHYWFSGKRLLERPVNQLLEHPEIDLPFCLCWANENWSRRWDGQEQNLLMEQKYSEEDDLLFIQDFSRYLNDRRYIKINGKPVVIVYRPGLFPDFKQTAARWRKYCKDEGLGEIHLLGVSWNIRHPDDYGLDGLVEFPPHSMHEQGCELINGKLDIINPNFKGLVFDYKKYVEEKKYVYETDYKLYKGVSPSWDNTARKPDGGTVYHHASPQLYKTWLKNVIRHTESTFRDDKVVFVNAWNEWAEGAYLEPDRKYGYAHLEATRQALIESKNHFERNMILVTHNAHFNGAQLLALHIAKALRQHFGYQLEIICLEGGVLLPEFKKYGNVQVLNQREALEELATKLWKKDFRTAICNTVISGELVEKFSTAGIRCLSLIHELPGVIHQYKAEEKARKISENADCVVFPSRFVHEKFNEICPIDTRKSVIMPQGLFKVNKLKDRKSAAREKFRSMHRLPEEAHIVLGVGFADHRKGIDLFCEVASKVRQADRNTYFVWVGSREPNVFFSIKEEQKKNVIFLDPANDIDLYYAAADLYLLTSREDPFPTVVLDALSVGVPVIGFREAGGFVDIVTEQTGALVDYLNTEEMAAAVLRMLSDREAKERKGAAAIRLVESRFYFLSYVYRLLDVLGHEFKRVTAIVPNYNYAKYLPDRIDSILNQTYPIYELVLLDDGSSDGSRNWLQQFEADRHLRVKKKLSASNSGSVFKQWAKGINQAEGEFVWIAEADDLCSSRFLQEVMRGFHYDPDVVLSYSQSKQIDQRGDLLASDYLDYTNELDRDKWKRAYIREGIHEIRDTLVVKNTIPNVSGAVFKNMDYSEILPRLPDYKIAGDWMFYVWLLQKGKISYVPAPLNMHRRHSNSVTTSENKQLHYREVTAVQDYILDVFEVTASSREKVELYRTSLQNYLGIVPNS</sequence>
<dbReference type="CDD" id="cd03801">
    <property type="entry name" value="GT4_PimA-like"/>
    <property type="match status" value="1"/>
</dbReference>
<feature type="domain" description="Glycosyltransferase 2-like" evidence="2">
    <location>
        <begin position="816"/>
        <end position="937"/>
    </location>
</feature>
<dbReference type="KEGG" id="coh:EAV92_17315"/>
<dbReference type="InterPro" id="IPR032719">
    <property type="entry name" value="WbsX"/>
</dbReference>
<accession>A0A3G3K135</accession>
<evidence type="ECO:0000259" key="2">
    <source>
        <dbReference type="Pfam" id="PF00535"/>
    </source>
</evidence>
<dbReference type="InterPro" id="IPR029044">
    <property type="entry name" value="Nucleotide-diphossugar_trans"/>
</dbReference>